<dbReference type="Proteomes" id="UP000823629">
    <property type="component" value="Unassembled WGS sequence"/>
</dbReference>
<dbReference type="AlphaFoldDB" id="A0A9D9DA26"/>
<proteinExistence type="predicted"/>
<name>A0A9D9DA26_9BACL</name>
<gene>
    <name evidence="2" type="ORF">IAC78_04075</name>
</gene>
<evidence type="ECO:0000256" key="1">
    <source>
        <dbReference type="SAM" id="SignalP"/>
    </source>
</evidence>
<evidence type="ECO:0000313" key="3">
    <source>
        <dbReference type="Proteomes" id="UP000823629"/>
    </source>
</evidence>
<feature type="chain" id="PRO_5039292943" evidence="1">
    <location>
        <begin position="28"/>
        <end position="484"/>
    </location>
</feature>
<evidence type="ECO:0000313" key="2">
    <source>
        <dbReference type="EMBL" id="MBO8414627.1"/>
    </source>
</evidence>
<protein>
    <submittedName>
        <fullName evidence="2">Uncharacterized protein</fullName>
    </submittedName>
</protein>
<dbReference type="EMBL" id="JADING010000117">
    <property type="protein sequence ID" value="MBO8414627.1"/>
    <property type="molecule type" value="Genomic_DNA"/>
</dbReference>
<sequence>MITVKNVHKFLMPLALVACFAAGGKLADFNVVRQADTSTSAPDPIETSLEAMRKGVRLNGHVYLKATPYSSSSTESPTLMDYEVDLALKSDGDYAYSSYITATINEDEDSAYTYEDITYFEDEEGYTYIDGLSYKNEIERDYLSSTTGGLRPFDGTGYYNAFRVIQEEDVTYDAESEHFNLDTKKAALIANTLFYHLDASFYGLVTSAYFTVGDSGMFDTFNISMADQIYYDANAQANYVISNTSSFELSELGDVSINRLEPVASKDNPDLAMALTSFGDNFTLVLDDAQSSSSSPTTTHSYTKLYFDGTNRQVYIHDYTDASEENTYASTDCWLKENEETGMLEIFIRPNGEGDWTHITESGIGSTIVSMLPLYDGEYEYEDLLPIVSEVSKDLFTWDNTTMTYKADSIALDSLLTCFYPNSIPSLRNTNINSAYDLAIALSGTSLQKATFTYSEYNSGVANYGTVTVSYSNIGSTVIPTFGE</sequence>
<comment type="caution">
    <text evidence="2">The sequence shown here is derived from an EMBL/GenBank/DDBJ whole genome shotgun (WGS) entry which is preliminary data.</text>
</comment>
<feature type="signal peptide" evidence="1">
    <location>
        <begin position="1"/>
        <end position="27"/>
    </location>
</feature>
<keyword evidence="1" id="KW-0732">Signal</keyword>
<reference evidence="2" key="1">
    <citation type="submission" date="2020-10" db="EMBL/GenBank/DDBJ databases">
        <authorList>
            <person name="Gilroy R."/>
        </authorList>
    </citation>
    <scope>NUCLEOTIDE SEQUENCE</scope>
    <source>
        <strain evidence="2">1748</strain>
    </source>
</reference>
<reference evidence="2" key="2">
    <citation type="journal article" date="2021" name="PeerJ">
        <title>Extensive microbial diversity within the chicken gut microbiome revealed by metagenomics and culture.</title>
        <authorList>
            <person name="Gilroy R."/>
            <person name="Ravi A."/>
            <person name="Getino M."/>
            <person name="Pursley I."/>
            <person name="Horton D.L."/>
            <person name="Alikhan N.F."/>
            <person name="Baker D."/>
            <person name="Gharbi K."/>
            <person name="Hall N."/>
            <person name="Watson M."/>
            <person name="Adriaenssens E.M."/>
            <person name="Foster-Nyarko E."/>
            <person name="Jarju S."/>
            <person name="Secka A."/>
            <person name="Antonio M."/>
            <person name="Oren A."/>
            <person name="Chaudhuri R.R."/>
            <person name="La Ragione R."/>
            <person name="Hildebrand F."/>
            <person name="Pallen M.J."/>
        </authorList>
    </citation>
    <scope>NUCLEOTIDE SEQUENCE</scope>
    <source>
        <strain evidence="2">1748</strain>
    </source>
</reference>
<organism evidence="2 3">
    <name type="scientific">Candidatus Scatoplasma merdavium</name>
    <dbReference type="NCBI Taxonomy" id="2840932"/>
    <lineage>
        <taxon>Bacteria</taxon>
        <taxon>Bacillati</taxon>
        <taxon>Bacillota</taxon>
        <taxon>Bacilli</taxon>
        <taxon>Bacillales</taxon>
        <taxon>Candidatus Scatoplasma</taxon>
    </lineage>
</organism>
<accession>A0A9D9DA26</accession>